<feature type="transmembrane region" description="Helical" evidence="1">
    <location>
        <begin position="27"/>
        <end position="48"/>
    </location>
</feature>
<gene>
    <name evidence="2" type="ORF">GCM10025780_05750</name>
</gene>
<reference evidence="3" key="1">
    <citation type="journal article" date="2019" name="Int. J. Syst. Evol. Microbiol.">
        <title>The Global Catalogue of Microorganisms (GCM) 10K type strain sequencing project: providing services to taxonomists for standard genome sequencing and annotation.</title>
        <authorList>
            <consortium name="The Broad Institute Genomics Platform"/>
            <consortium name="The Broad Institute Genome Sequencing Center for Infectious Disease"/>
            <person name="Wu L."/>
            <person name="Ma J."/>
        </authorList>
    </citation>
    <scope>NUCLEOTIDE SEQUENCE [LARGE SCALE GENOMIC DNA]</scope>
    <source>
        <strain evidence="3">JCM 18956</strain>
    </source>
</reference>
<keyword evidence="1" id="KW-1133">Transmembrane helix</keyword>
<keyword evidence="3" id="KW-1185">Reference proteome</keyword>
<proteinExistence type="predicted"/>
<evidence type="ECO:0008006" key="4">
    <source>
        <dbReference type="Google" id="ProtNLM"/>
    </source>
</evidence>
<organism evidence="2 3">
    <name type="scientific">Frondihabitans cladoniiphilus</name>
    <dbReference type="NCBI Taxonomy" id="715785"/>
    <lineage>
        <taxon>Bacteria</taxon>
        <taxon>Bacillati</taxon>
        <taxon>Actinomycetota</taxon>
        <taxon>Actinomycetes</taxon>
        <taxon>Micrococcales</taxon>
        <taxon>Microbacteriaceae</taxon>
        <taxon>Frondihabitans</taxon>
    </lineage>
</organism>
<accession>A0ABP8VMD9</accession>
<comment type="caution">
    <text evidence="2">The sequence shown here is derived from an EMBL/GenBank/DDBJ whole genome shotgun (WGS) entry which is preliminary data.</text>
</comment>
<dbReference type="Proteomes" id="UP001501295">
    <property type="component" value="Unassembled WGS sequence"/>
</dbReference>
<evidence type="ECO:0000313" key="3">
    <source>
        <dbReference type="Proteomes" id="UP001501295"/>
    </source>
</evidence>
<dbReference type="EMBL" id="BAABLM010000001">
    <property type="protein sequence ID" value="GAA4666757.1"/>
    <property type="molecule type" value="Genomic_DNA"/>
</dbReference>
<protein>
    <recommendedName>
        <fullName evidence="4">DUF4175 domain-containing protein</fullName>
    </recommendedName>
</protein>
<evidence type="ECO:0000256" key="1">
    <source>
        <dbReference type="SAM" id="Phobius"/>
    </source>
</evidence>
<dbReference type="RefSeq" id="WP_345372995.1">
    <property type="nucleotide sequence ID" value="NZ_BAABLM010000001.1"/>
</dbReference>
<evidence type="ECO:0000313" key="2">
    <source>
        <dbReference type="EMBL" id="GAA4666757.1"/>
    </source>
</evidence>
<sequence>MVPLLIVILIVGLIVFGVSFIGTALHFLLWVGLIIVVIAIIGWIARAVRGRA</sequence>
<keyword evidence="1" id="KW-0812">Transmembrane</keyword>
<name>A0ABP8VMD9_9MICO</name>
<keyword evidence="1" id="KW-0472">Membrane</keyword>